<feature type="transmembrane region" description="Helical" evidence="2">
    <location>
        <begin position="24"/>
        <end position="46"/>
    </location>
</feature>
<sequence>MNTHFHWHRRAHSRWQTEPRRGSSLIEIMVVLSVSSTLLVLAVGWIHQSFRLATAMRNHERNHQSLLRLSRQFREDAHLATSVSPVDAGVDFLFDDLTIRYRVGGNAVIRSLRKTTAEDVVGRESYQLATNSRLRFDVDSTAGWATLVVRRAGPPTKRNTDESNVPSDNTQNINPQIIEGFDEQSTTLTDLTVRAAVGRWRNAQTQRAGPETEETQP</sequence>
<evidence type="ECO:0000256" key="2">
    <source>
        <dbReference type="SAM" id="Phobius"/>
    </source>
</evidence>
<reference evidence="3 4" key="1">
    <citation type="submission" date="2020-08" db="EMBL/GenBank/DDBJ databases">
        <title>Genomic Encyclopedia of Type Strains, Phase III (KMG-III): the genomes of soil and plant-associated and newly described type strains.</title>
        <authorList>
            <person name="Whitman W."/>
        </authorList>
    </citation>
    <scope>NUCLEOTIDE SEQUENCE [LARGE SCALE GENOMIC DNA]</scope>
    <source>
        <strain evidence="3 4">CECT 8075</strain>
    </source>
</reference>
<dbReference type="EMBL" id="JACHXU010000001">
    <property type="protein sequence ID" value="MBB3204257.1"/>
    <property type="molecule type" value="Genomic_DNA"/>
</dbReference>
<dbReference type="Proteomes" id="UP000536179">
    <property type="component" value="Unassembled WGS sequence"/>
</dbReference>
<evidence type="ECO:0000313" key="3">
    <source>
        <dbReference type="EMBL" id="MBB3204257.1"/>
    </source>
</evidence>
<keyword evidence="2" id="KW-0472">Membrane</keyword>
<dbReference type="RefSeq" id="WP_184300104.1">
    <property type="nucleotide sequence ID" value="NZ_JACHXU010000001.1"/>
</dbReference>
<evidence type="ECO:0000256" key="1">
    <source>
        <dbReference type="SAM" id="MobiDB-lite"/>
    </source>
</evidence>
<keyword evidence="2" id="KW-0812">Transmembrane</keyword>
<protein>
    <submittedName>
        <fullName evidence="3">Type II secretory pathway pseudopilin PulG</fullName>
    </submittedName>
</protein>
<feature type="region of interest" description="Disordered" evidence="1">
    <location>
        <begin position="151"/>
        <end position="173"/>
    </location>
</feature>
<organism evidence="3 4">
    <name type="scientific">Aporhodopirellula rubra</name>
    <dbReference type="NCBI Taxonomy" id="980271"/>
    <lineage>
        <taxon>Bacteria</taxon>
        <taxon>Pseudomonadati</taxon>
        <taxon>Planctomycetota</taxon>
        <taxon>Planctomycetia</taxon>
        <taxon>Pirellulales</taxon>
        <taxon>Pirellulaceae</taxon>
        <taxon>Aporhodopirellula</taxon>
    </lineage>
</organism>
<comment type="caution">
    <text evidence="3">The sequence shown here is derived from an EMBL/GenBank/DDBJ whole genome shotgun (WGS) entry which is preliminary data.</text>
</comment>
<keyword evidence="4" id="KW-1185">Reference proteome</keyword>
<evidence type="ECO:0000313" key="4">
    <source>
        <dbReference type="Proteomes" id="UP000536179"/>
    </source>
</evidence>
<feature type="compositionally biased region" description="Polar residues" evidence="1">
    <location>
        <begin position="162"/>
        <end position="173"/>
    </location>
</feature>
<keyword evidence="2" id="KW-1133">Transmembrane helix</keyword>
<accession>A0A7W5DV64</accession>
<dbReference type="AlphaFoldDB" id="A0A7W5DV64"/>
<gene>
    <name evidence="3" type="ORF">FHS27_000021</name>
</gene>
<proteinExistence type="predicted"/>
<name>A0A7W5DV64_9BACT</name>